<gene>
    <name evidence="1" type="ORF">BDM02DRAFT_3153197</name>
</gene>
<dbReference type="Proteomes" id="UP000886501">
    <property type="component" value="Unassembled WGS sequence"/>
</dbReference>
<accession>A0ACB6ZU14</accession>
<comment type="caution">
    <text evidence="1">The sequence shown here is derived from an EMBL/GenBank/DDBJ whole genome shotgun (WGS) entry which is preliminary data.</text>
</comment>
<dbReference type="EMBL" id="MU117964">
    <property type="protein sequence ID" value="KAF9653345.1"/>
    <property type="molecule type" value="Genomic_DNA"/>
</dbReference>
<reference evidence="1" key="1">
    <citation type="submission" date="2019-10" db="EMBL/GenBank/DDBJ databases">
        <authorList>
            <consortium name="DOE Joint Genome Institute"/>
            <person name="Kuo A."/>
            <person name="Miyauchi S."/>
            <person name="Kiss E."/>
            <person name="Drula E."/>
            <person name="Kohler A."/>
            <person name="Sanchez-Garcia M."/>
            <person name="Andreopoulos B."/>
            <person name="Barry K.W."/>
            <person name="Bonito G."/>
            <person name="Buee M."/>
            <person name="Carver A."/>
            <person name="Chen C."/>
            <person name="Cichocki N."/>
            <person name="Clum A."/>
            <person name="Culley D."/>
            <person name="Crous P.W."/>
            <person name="Fauchery L."/>
            <person name="Girlanda M."/>
            <person name="Hayes R."/>
            <person name="Keri Z."/>
            <person name="Labutti K."/>
            <person name="Lipzen A."/>
            <person name="Lombard V."/>
            <person name="Magnuson J."/>
            <person name="Maillard F."/>
            <person name="Morin E."/>
            <person name="Murat C."/>
            <person name="Nolan M."/>
            <person name="Ohm R."/>
            <person name="Pangilinan J."/>
            <person name="Pereira M."/>
            <person name="Perotto S."/>
            <person name="Peter M."/>
            <person name="Riley R."/>
            <person name="Sitrit Y."/>
            <person name="Stielow B."/>
            <person name="Szollosi G."/>
            <person name="Zifcakova L."/>
            <person name="Stursova M."/>
            <person name="Spatafora J.W."/>
            <person name="Tedersoo L."/>
            <person name="Vaario L.-M."/>
            <person name="Yamada A."/>
            <person name="Yan M."/>
            <person name="Wang P."/>
            <person name="Xu J."/>
            <person name="Bruns T."/>
            <person name="Baldrian P."/>
            <person name="Vilgalys R."/>
            <person name="Henrissat B."/>
            <person name="Grigoriev I.V."/>
            <person name="Hibbett D."/>
            <person name="Nagy L.G."/>
            <person name="Martin F.M."/>
        </authorList>
    </citation>
    <scope>NUCLEOTIDE SEQUENCE</scope>
    <source>
        <strain evidence="1">P2</strain>
    </source>
</reference>
<sequence>MSPTVIPPERRPSASEELSRPSLQSLSHPGSDGGNGRGDSSGHFVGDAVSRRLGFLGVGDPKSSSTTFLPPRSHSRVDSNSNRDAPSNMSSSTLASVNKQHPSPSKGSMGRTYDSKLVSREMHRLGNFTHLNPTPFTHTTSSSTNLPQSVPNMSSSASPDNPWGALHVHVLPLFNGEPLRVPVEDLNTLVKRHVQSVVSAAPSKALATLENDTSALISSGMVTLNAKLTEIDDDKLVSRVVEIWGFFWDQVLPYVEGVLLPLQTDPLLSSLYRVNKSHRPSDAAGQTPNAQLPSHLLSSPQIDVRTVAIRAFRDQIIYPIFSRLSVCLTSSGAQDLALDNNYQQPRLQQMLLVLVSQGRQHSVSLSLTDPDPQPSAPEAAVQHLLRTVRLPLTQVSSNPAQTSRRAPSFLSDNQPRDRRGRIGEKPKNIKTSGDSGSSVRRRPMFERRNANGDAWNDDFVLIEDDEFGGEETPKMRKGGYGKGRWAAAQQLYFDEEREREREREFLESLRSPDIEAHENHRGSIGGWGLGNPHEEDTTKKHVMEDEDDELDWDQAQDAV</sequence>
<proteinExistence type="predicted"/>
<organism evidence="1 2">
    <name type="scientific">Thelephora ganbajun</name>
    <name type="common">Ganba fungus</name>
    <dbReference type="NCBI Taxonomy" id="370292"/>
    <lineage>
        <taxon>Eukaryota</taxon>
        <taxon>Fungi</taxon>
        <taxon>Dikarya</taxon>
        <taxon>Basidiomycota</taxon>
        <taxon>Agaricomycotina</taxon>
        <taxon>Agaricomycetes</taxon>
        <taxon>Thelephorales</taxon>
        <taxon>Thelephoraceae</taxon>
        <taxon>Thelephora</taxon>
    </lineage>
</organism>
<name>A0ACB6ZU14_THEGA</name>
<reference evidence="1" key="2">
    <citation type="journal article" date="2020" name="Nat. Commun.">
        <title>Large-scale genome sequencing of mycorrhizal fungi provides insights into the early evolution of symbiotic traits.</title>
        <authorList>
            <person name="Miyauchi S."/>
            <person name="Kiss E."/>
            <person name="Kuo A."/>
            <person name="Drula E."/>
            <person name="Kohler A."/>
            <person name="Sanchez-Garcia M."/>
            <person name="Morin E."/>
            <person name="Andreopoulos B."/>
            <person name="Barry K.W."/>
            <person name="Bonito G."/>
            <person name="Buee M."/>
            <person name="Carver A."/>
            <person name="Chen C."/>
            <person name="Cichocki N."/>
            <person name="Clum A."/>
            <person name="Culley D."/>
            <person name="Crous P.W."/>
            <person name="Fauchery L."/>
            <person name="Girlanda M."/>
            <person name="Hayes R.D."/>
            <person name="Keri Z."/>
            <person name="LaButti K."/>
            <person name="Lipzen A."/>
            <person name="Lombard V."/>
            <person name="Magnuson J."/>
            <person name="Maillard F."/>
            <person name="Murat C."/>
            <person name="Nolan M."/>
            <person name="Ohm R.A."/>
            <person name="Pangilinan J."/>
            <person name="Pereira M.F."/>
            <person name="Perotto S."/>
            <person name="Peter M."/>
            <person name="Pfister S."/>
            <person name="Riley R."/>
            <person name="Sitrit Y."/>
            <person name="Stielow J.B."/>
            <person name="Szollosi G."/>
            <person name="Zifcakova L."/>
            <person name="Stursova M."/>
            <person name="Spatafora J.W."/>
            <person name="Tedersoo L."/>
            <person name="Vaario L.M."/>
            <person name="Yamada A."/>
            <person name="Yan M."/>
            <person name="Wang P."/>
            <person name="Xu J."/>
            <person name="Bruns T."/>
            <person name="Baldrian P."/>
            <person name="Vilgalys R."/>
            <person name="Dunand C."/>
            <person name="Henrissat B."/>
            <person name="Grigoriev I.V."/>
            <person name="Hibbett D."/>
            <person name="Nagy L.G."/>
            <person name="Martin F.M."/>
        </authorList>
    </citation>
    <scope>NUCLEOTIDE SEQUENCE</scope>
    <source>
        <strain evidence="1">P2</strain>
    </source>
</reference>
<evidence type="ECO:0000313" key="1">
    <source>
        <dbReference type="EMBL" id="KAF9653345.1"/>
    </source>
</evidence>
<protein>
    <submittedName>
        <fullName evidence="1">HbrB-domain-containing protein</fullName>
    </submittedName>
</protein>
<evidence type="ECO:0000313" key="2">
    <source>
        <dbReference type="Proteomes" id="UP000886501"/>
    </source>
</evidence>
<keyword evidence="2" id="KW-1185">Reference proteome</keyword>